<reference evidence="1" key="1">
    <citation type="submission" date="2021-01" db="EMBL/GenBank/DDBJ databases">
        <authorList>
            <consortium name="Genoscope - CEA"/>
            <person name="William W."/>
        </authorList>
    </citation>
    <scope>NUCLEOTIDE SEQUENCE</scope>
</reference>
<evidence type="ECO:0000313" key="1">
    <source>
        <dbReference type="EMBL" id="CAD8177677.1"/>
    </source>
</evidence>
<organism evidence="1 2">
    <name type="scientific">Paramecium octaurelia</name>
    <dbReference type="NCBI Taxonomy" id="43137"/>
    <lineage>
        <taxon>Eukaryota</taxon>
        <taxon>Sar</taxon>
        <taxon>Alveolata</taxon>
        <taxon>Ciliophora</taxon>
        <taxon>Intramacronucleata</taxon>
        <taxon>Oligohymenophorea</taxon>
        <taxon>Peniculida</taxon>
        <taxon>Parameciidae</taxon>
        <taxon>Paramecium</taxon>
    </lineage>
</organism>
<sequence>MINICKFIQPHNRNMTVNHIMDHLFGEVEDWAEKPEKVNIMRCKVGVQQQGQNIYEGADDQNCRSNQEADRNGMLTVFQEKRIKIATK</sequence>
<keyword evidence="2" id="KW-1185">Reference proteome</keyword>
<accession>A0A8S1VLB6</accession>
<dbReference type="AlphaFoldDB" id="A0A8S1VLB6"/>
<evidence type="ECO:0000313" key="2">
    <source>
        <dbReference type="Proteomes" id="UP000683925"/>
    </source>
</evidence>
<comment type="caution">
    <text evidence="1">The sequence shown here is derived from an EMBL/GenBank/DDBJ whole genome shotgun (WGS) entry which is preliminary data.</text>
</comment>
<dbReference type="EMBL" id="CAJJDP010000068">
    <property type="protein sequence ID" value="CAD8177677.1"/>
    <property type="molecule type" value="Genomic_DNA"/>
</dbReference>
<name>A0A8S1VLB6_PAROT</name>
<proteinExistence type="predicted"/>
<gene>
    <name evidence="1" type="ORF">POCTA_138.1.T0690178</name>
</gene>
<dbReference type="Proteomes" id="UP000683925">
    <property type="component" value="Unassembled WGS sequence"/>
</dbReference>
<protein>
    <submittedName>
        <fullName evidence="1">Uncharacterized protein</fullName>
    </submittedName>
</protein>